<dbReference type="Proteomes" id="UP001190700">
    <property type="component" value="Unassembled WGS sequence"/>
</dbReference>
<feature type="domain" description="DUF676" evidence="1">
    <location>
        <begin position="46"/>
        <end position="236"/>
    </location>
</feature>
<dbReference type="SUPFAM" id="SSF53474">
    <property type="entry name" value="alpha/beta-Hydrolases"/>
    <property type="match status" value="1"/>
</dbReference>
<dbReference type="PANTHER" id="PTHR12482">
    <property type="entry name" value="LIPASE ROG1-RELATED-RELATED"/>
    <property type="match status" value="1"/>
</dbReference>
<reference evidence="2 3" key="1">
    <citation type="journal article" date="2015" name="Genome Biol. Evol.">
        <title>Comparative Genomics of a Bacterivorous Green Alga Reveals Evolutionary Causalities and Consequences of Phago-Mixotrophic Mode of Nutrition.</title>
        <authorList>
            <person name="Burns J.A."/>
            <person name="Paasch A."/>
            <person name="Narechania A."/>
            <person name="Kim E."/>
        </authorList>
    </citation>
    <scope>NUCLEOTIDE SEQUENCE [LARGE SCALE GENOMIC DNA]</scope>
    <source>
        <strain evidence="2 3">PLY_AMNH</strain>
    </source>
</reference>
<dbReference type="EMBL" id="LGRX02000373">
    <property type="protein sequence ID" value="KAK3288739.1"/>
    <property type="molecule type" value="Genomic_DNA"/>
</dbReference>
<evidence type="ECO:0000313" key="2">
    <source>
        <dbReference type="EMBL" id="KAK3288739.1"/>
    </source>
</evidence>
<dbReference type="InterPro" id="IPR029058">
    <property type="entry name" value="AB_hydrolase_fold"/>
</dbReference>
<comment type="caution">
    <text evidence="2">The sequence shown here is derived from an EMBL/GenBank/DDBJ whole genome shotgun (WGS) entry which is preliminary data.</text>
</comment>
<sequence length="320" mass="36276">MLYTRPHHQPVMCFSHILSAKRIPEPSAVGAALGSASRVEPGQSAHPHAFIFVHGFLGNPLDLRLVRDHIFMLNPNILTLLSASNQDRTYDDLAEQGHRLACEVVEQLEVWFGEESPHNRHLDKLSFVGHSIGNLIIRSCLADPVMEPYLKYLNTFLSISGPHLGYLYSTNTLFDSGIWFLKSFKRSQCLYQLTFTDASKMHDCYLYKLCASKCFELFDNVILVASPQDGYVPLHSSRITKCPAASKDGKRGLAFNQMLTNLMGPAARGMTRVVRADVHFPYSKVPKSFNSVVGRAAHLEFLEVDIYMRFLLWTYRKFFL</sequence>
<accession>A0AAE0LL53</accession>
<keyword evidence="3" id="KW-1185">Reference proteome</keyword>
<protein>
    <recommendedName>
        <fullName evidence="1">DUF676 domain-containing protein</fullName>
    </recommendedName>
</protein>
<dbReference type="PANTHER" id="PTHR12482:SF5">
    <property type="entry name" value="DUF676 DOMAIN-CONTAINING PROTEIN"/>
    <property type="match status" value="1"/>
</dbReference>
<dbReference type="AlphaFoldDB" id="A0AAE0LL53"/>
<dbReference type="InterPro" id="IPR044294">
    <property type="entry name" value="Lipase-like"/>
</dbReference>
<dbReference type="Pfam" id="PF05057">
    <property type="entry name" value="DUF676"/>
    <property type="match status" value="1"/>
</dbReference>
<evidence type="ECO:0000259" key="1">
    <source>
        <dbReference type="Pfam" id="PF05057"/>
    </source>
</evidence>
<proteinExistence type="predicted"/>
<name>A0AAE0LL53_9CHLO</name>
<organism evidence="2 3">
    <name type="scientific">Cymbomonas tetramitiformis</name>
    <dbReference type="NCBI Taxonomy" id="36881"/>
    <lineage>
        <taxon>Eukaryota</taxon>
        <taxon>Viridiplantae</taxon>
        <taxon>Chlorophyta</taxon>
        <taxon>Pyramimonadophyceae</taxon>
        <taxon>Pyramimonadales</taxon>
        <taxon>Pyramimonadaceae</taxon>
        <taxon>Cymbomonas</taxon>
    </lineage>
</organism>
<dbReference type="InterPro" id="IPR007751">
    <property type="entry name" value="DUF676_lipase-like"/>
</dbReference>
<evidence type="ECO:0000313" key="3">
    <source>
        <dbReference type="Proteomes" id="UP001190700"/>
    </source>
</evidence>
<dbReference type="Gene3D" id="3.40.50.1820">
    <property type="entry name" value="alpha/beta hydrolase"/>
    <property type="match status" value="1"/>
</dbReference>
<gene>
    <name evidence="2" type="ORF">CYMTET_3800</name>
</gene>